<sequence length="101" mass="11966">MDGKAGVHQIMLRVAVFRQDEVYRQLRTGLHQQVAIKCTGRRNFHTAFRSGFIEHQFRSIRAEQQLTARQVETRRFRRAVKAEGFQVVSLRAVFRQIDLYF</sequence>
<name>A0A3D8HB59_9BACT</name>
<evidence type="ECO:0000313" key="2">
    <source>
        <dbReference type="Proteomes" id="UP000256321"/>
    </source>
</evidence>
<protein>
    <submittedName>
        <fullName evidence="1">Uncharacterized protein</fullName>
    </submittedName>
</protein>
<dbReference type="Proteomes" id="UP000256321">
    <property type="component" value="Unassembled WGS sequence"/>
</dbReference>
<accession>A0A3D8HB59</accession>
<evidence type="ECO:0000313" key="1">
    <source>
        <dbReference type="EMBL" id="RDU48219.1"/>
    </source>
</evidence>
<reference evidence="1 2" key="1">
    <citation type="submission" date="2018-07" db="EMBL/GenBank/DDBJ databases">
        <title>Parabacteroides acidifaciens nov. sp., isolated from human feces.</title>
        <authorList>
            <person name="Wang Y.J."/>
        </authorList>
    </citation>
    <scope>NUCLEOTIDE SEQUENCE [LARGE SCALE GENOMIC DNA]</scope>
    <source>
        <strain evidence="1 2">426-9</strain>
    </source>
</reference>
<gene>
    <name evidence="1" type="ORF">DWU89_15390</name>
</gene>
<dbReference type="EMBL" id="QREV01000044">
    <property type="protein sequence ID" value="RDU48219.1"/>
    <property type="molecule type" value="Genomic_DNA"/>
</dbReference>
<organism evidence="1 2">
    <name type="scientific">Parabacteroides acidifaciens</name>
    <dbReference type="NCBI Taxonomy" id="2290935"/>
    <lineage>
        <taxon>Bacteria</taxon>
        <taxon>Pseudomonadati</taxon>
        <taxon>Bacteroidota</taxon>
        <taxon>Bacteroidia</taxon>
        <taxon>Bacteroidales</taxon>
        <taxon>Tannerellaceae</taxon>
        <taxon>Parabacteroides</taxon>
    </lineage>
</organism>
<dbReference type="AlphaFoldDB" id="A0A3D8HB59"/>
<proteinExistence type="predicted"/>
<comment type="caution">
    <text evidence="1">The sequence shown here is derived from an EMBL/GenBank/DDBJ whole genome shotgun (WGS) entry which is preliminary data.</text>
</comment>